<dbReference type="RefSeq" id="WP_261599856.1">
    <property type="nucleotide sequence ID" value="NZ_CP104550.1"/>
</dbReference>
<dbReference type="EMBL" id="CP104550">
    <property type="protein sequence ID" value="UXH32549.1"/>
    <property type="molecule type" value="Genomic_DNA"/>
</dbReference>
<gene>
    <name evidence="1" type="ORF">N5910_04520</name>
</gene>
<organism evidence="1">
    <name type="scientific">Methanothermobacter wolfeii</name>
    <name type="common">Methanobacterium wolfei</name>
    <dbReference type="NCBI Taxonomy" id="145261"/>
    <lineage>
        <taxon>Archaea</taxon>
        <taxon>Methanobacteriati</taxon>
        <taxon>Methanobacteriota</taxon>
        <taxon>Methanomada group</taxon>
        <taxon>Methanobacteria</taxon>
        <taxon>Methanobacteriales</taxon>
        <taxon>Methanobacteriaceae</taxon>
        <taxon>Methanothermobacter</taxon>
    </lineage>
</organism>
<proteinExistence type="predicted"/>
<dbReference type="GeneID" id="75106490"/>
<dbReference type="Proteomes" id="UP001065373">
    <property type="component" value="Chromosome"/>
</dbReference>
<protein>
    <submittedName>
        <fullName evidence="1">Uncharacterized protein</fullName>
    </submittedName>
</protein>
<reference evidence="1" key="1">
    <citation type="submission" date="2022-09" db="EMBL/GenBank/DDBJ databases">
        <title>Characterization of three MwoI isoschizomers from sequenced genome and metagenomes.</title>
        <authorList>
            <person name="Fomenkov A."/>
            <person name="Xu S.Y."/>
            <person name="Roberts R.J."/>
        </authorList>
    </citation>
    <scope>NUCLEOTIDE SEQUENCE</scope>
    <source>
        <strain evidence="1">DSM 2970</strain>
    </source>
</reference>
<evidence type="ECO:0000313" key="1">
    <source>
        <dbReference type="EMBL" id="UXH32549.1"/>
    </source>
</evidence>
<dbReference type="AlphaFoldDB" id="A0A9E7RY58"/>
<accession>A0A9E7RY58</accession>
<name>A0A9E7RY58_METWO</name>
<sequence length="452" mass="51058">MIMPRGGIDRYSTFGLRDEWLPAIFTYEDEWIERNSFGPVQVKAVKNWLLDGGLIDKNGITPLFRSIREIYFHDPESAWQIIWTEFYYGSPAVRLFCDETDFETELSGDDLVEIFSKALPGLKGTTIKNPVSAVLNMFKLSRLGVLVSDEGNGREIRRIHLNSIEPHVAAYSVIRLMEEEGLREIRIGDLYHKNAGGGPFKLFGTEEPRLRNLLHDAGLLISPEDDVVRSSDISSKKILDDFTDHLLNYAPERPELDAEASEVRRKLIESIKNKPGELFGDEIDTLNGFLAGSSLRDLRIHHITREDIYNSELFRPGDNSIDVALVYGRIEDSISDGVQNVLYVSMEWQPDVDEMELLADCRAQGEVSGAPGAARRLSLKLIGEMVESGFHWYVNGESGYGEKLYHLSEIINNSLSLRIFTSGPETLPFHIGFLYGNIIPVIEHEGYEDVSE</sequence>